<name>A0ABT8AXK5_9HYPH</name>
<dbReference type="EMBL" id="JAUFPT010000111">
    <property type="protein sequence ID" value="MDN3574667.1"/>
    <property type="molecule type" value="Genomic_DNA"/>
</dbReference>
<proteinExistence type="predicted"/>
<dbReference type="Proteomes" id="UP001244297">
    <property type="component" value="Unassembled WGS sequence"/>
</dbReference>
<reference evidence="2" key="1">
    <citation type="journal article" date="2019" name="Int. J. Syst. Evol. Microbiol.">
        <title>The Global Catalogue of Microorganisms (GCM) 10K type strain sequencing project: providing services to taxonomists for standard genome sequencing and annotation.</title>
        <authorList>
            <consortium name="The Broad Institute Genomics Platform"/>
            <consortium name="The Broad Institute Genome Sequencing Center for Infectious Disease"/>
            <person name="Wu L."/>
            <person name="Ma J."/>
        </authorList>
    </citation>
    <scope>NUCLEOTIDE SEQUENCE [LARGE SCALE GENOMIC DNA]</scope>
    <source>
        <strain evidence="2">CECT 7806</strain>
    </source>
</reference>
<dbReference type="RefSeq" id="WP_238291388.1">
    <property type="nucleotide sequence ID" value="NZ_BPQS01000037.1"/>
</dbReference>
<keyword evidence="2" id="KW-1185">Reference proteome</keyword>
<accession>A0ABT8AXK5</accession>
<comment type="caution">
    <text evidence="1">The sequence shown here is derived from an EMBL/GenBank/DDBJ whole genome shotgun (WGS) entry which is preliminary data.</text>
</comment>
<evidence type="ECO:0000313" key="1">
    <source>
        <dbReference type="EMBL" id="MDN3574667.1"/>
    </source>
</evidence>
<gene>
    <name evidence="1" type="ORF">QWZ18_29230</name>
</gene>
<protein>
    <submittedName>
        <fullName evidence="1">Uncharacterized protein</fullName>
    </submittedName>
</protein>
<evidence type="ECO:0000313" key="2">
    <source>
        <dbReference type="Proteomes" id="UP001244297"/>
    </source>
</evidence>
<organism evidence="1 2">
    <name type="scientific">Methylobacterium longum</name>
    <dbReference type="NCBI Taxonomy" id="767694"/>
    <lineage>
        <taxon>Bacteria</taxon>
        <taxon>Pseudomonadati</taxon>
        <taxon>Pseudomonadota</taxon>
        <taxon>Alphaproteobacteria</taxon>
        <taxon>Hyphomicrobiales</taxon>
        <taxon>Methylobacteriaceae</taxon>
        <taxon>Methylobacterium</taxon>
    </lineage>
</organism>
<sequence length="102" mass="10734">MADVHLLPTRNLSPSGLQRVLGALREAHAAGADLGSRAPHIQAAGTTLSAMARALREAARQPFSAQPEPKLFCSEAEQHLLDLAGAIERLADLAAGFPDTEK</sequence>